<keyword evidence="1" id="KW-0472">Membrane</keyword>
<feature type="transmembrane region" description="Helical" evidence="1">
    <location>
        <begin position="14"/>
        <end position="34"/>
    </location>
</feature>
<dbReference type="RefSeq" id="WP_013241198.1">
    <property type="nucleotide sequence ID" value="NC_017301.2"/>
</dbReference>
<dbReference type="AlphaFoldDB" id="D9QEB3"/>
<reference evidence="3 4" key="2">
    <citation type="journal article" date="2011" name="PLoS ONE">
        <title>Evidence for reductive genome evolution and lateral acquisition of virulence functions in two Corynebacterium pseudotuberculosis strains.</title>
        <authorList>
            <person name="Ruiz J.C."/>
            <person name="D'Afonseca V."/>
            <person name="Silva A."/>
            <person name="Ali A."/>
            <person name="Pinto A.C."/>
            <person name="Santos A.R."/>
            <person name="Rocha A.A."/>
            <person name="Lopes D.O."/>
            <person name="Dorella F.A."/>
            <person name="Pacheco L.G."/>
            <person name="Costa M.P."/>
            <person name="Turk M.Z."/>
            <person name="Seyffert N."/>
            <person name="Moraes P.M."/>
            <person name="Soares S.C."/>
            <person name="Almeida S.S."/>
            <person name="Castro T.L."/>
            <person name="Abreu V.A."/>
            <person name="Trost E."/>
            <person name="Baumbach J."/>
            <person name="Tauch A."/>
            <person name="Schneider M.P."/>
            <person name="McCulloch J."/>
            <person name="Cerdeira L.T."/>
            <person name="Ramos R.T."/>
            <person name="Zerlotini A."/>
            <person name="Dominitini A."/>
            <person name="Resende D.M."/>
            <person name="Coser E.M."/>
            <person name="Oliveira L.M."/>
            <person name="Pedrosa A.L."/>
            <person name="Vieira C.U."/>
            <person name="Guimaraes C.T."/>
            <person name="Bartholomeu D.C."/>
            <person name="Oliveira D.M."/>
            <person name="Santos F.R."/>
            <person name="Rabelo E.M."/>
            <person name="Lobo F.P."/>
            <person name="Franco G.R."/>
            <person name="Costa A.F."/>
            <person name="Castro I.M."/>
            <person name="Dias S.R."/>
            <person name="Ferro J.A."/>
            <person name="Ortega J.M."/>
            <person name="Paiva L.V."/>
            <person name="Goulart L.R."/>
            <person name="Almeida J.F."/>
            <person name="Ferro M.I."/>
            <person name="Carneiro N.P."/>
            <person name="Falcao P.R."/>
            <person name="Grynberg P."/>
            <person name="Teixeira S.M."/>
            <person name="Brommonschenkel S."/>
            <person name="Oliveira S.C."/>
            <person name="Meyer R."/>
            <person name="Moore R.J."/>
            <person name="Miyoshi A."/>
            <person name="Oliveira G.C."/>
            <person name="Azevedo V."/>
        </authorList>
    </citation>
    <scope>NUCLEOTIDE SEQUENCE [LARGE SCALE GENOMIC DNA]</scope>
    <source>
        <strain evidence="3 4">C231</strain>
    </source>
</reference>
<dbReference type="GeneID" id="93973417"/>
<evidence type="ECO:0000313" key="4">
    <source>
        <dbReference type="Proteomes" id="UP000000276"/>
    </source>
</evidence>
<accession>D9QEB3</accession>
<dbReference type="STRING" id="681645.CpC231_0344"/>
<evidence type="ECO:0000259" key="2">
    <source>
        <dbReference type="Pfam" id="PF19803"/>
    </source>
</evidence>
<proteinExistence type="predicted"/>
<dbReference type="OrthoDB" id="5197468at2"/>
<evidence type="ECO:0000256" key="1">
    <source>
        <dbReference type="SAM" id="Phobius"/>
    </source>
</evidence>
<organism evidence="3 4">
    <name type="scientific">Corynebacterium pseudotuberculosis (strain C231)</name>
    <dbReference type="NCBI Taxonomy" id="681645"/>
    <lineage>
        <taxon>Bacteria</taxon>
        <taxon>Bacillati</taxon>
        <taxon>Actinomycetota</taxon>
        <taxon>Actinomycetes</taxon>
        <taxon>Mycobacteriales</taxon>
        <taxon>Corynebacteriaceae</taxon>
        <taxon>Corynebacterium</taxon>
    </lineage>
</organism>
<sequence length="183" mass="20041">MDSPSPTAIKGRPAARLAAILIGLAAIGIGFVAARELWWVRTEGNHRHAWVDPILRFISAVTYQPWMLAAGVATAILALILIAIAFKPRPRTHVAFIDGVTCYMRPLDIARLATLNAKQIPGVTQARTTVNSSARSIRVVASIDSQHLDEVKKYEERIRSVVEPIALKLQTHPKLKVVVRGEG</sequence>
<evidence type="ECO:0000313" key="3">
    <source>
        <dbReference type="EMBL" id="ADL09836.1"/>
    </source>
</evidence>
<keyword evidence="1" id="KW-1133">Transmembrane helix</keyword>
<dbReference type="PATRIC" id="fig|681645.3.peg.356"/>
<protein>
    <recommendedName>
        <fullName evidence="2">DUF6286 domain-containing protein</fullName>
    </recommendedName>
</protein>
<dbReference type="HOGENOM" id="CLU_096021_1_0_11"/>
<dbReference type="EMBL" id="CP001829">
    <property type="protein sequence ID" value="ADL09836.1"/>
    <property type="molecule type" value="Genomic_DNA"/>
</dbReference>
<feature type="domain" description="DUF6286" evidence="2">
    <location>
        <begin position="76"/>
        <end position="180"/>
    </location>
</feature>
<dbReference type="eggNOG" id="COG1302">
    <property type="taxonomic scope" value="Bacteria"/>
</dbReference>
<name>D9QEB3_CORP2</name>
<feature type="transmembrane region" description="Helical" evidence="1">
    <location>
        <begin position="66"/>
        <end position="86"/>
    </location>
</feature>
<keyword evidence="4" id="KW-1185">Reference proteome</keyword>
<dbReference type="KEGG" id="cpq:CPC231_01750"/>
<dbReference type="InterPro" id="IPR046253">
    <property type="entry name" value="DUF6286"/>
</dbReference>
<dbReference type="Proteomes" id="UP000000276">
    <property type="component" value="Chromosome"/>
</dbReference>
<dbReference type="Pfam" id="PF19803">
    <property type="entry name" value="DUF6286"/>
    <property type="match status" value="1"/>
</dbReference>
<reference evidence="3 4" key="1">
    <citation type="journal article" date="2011" name="J. Bacteriol.">
        <title>Complete genome sequence of Corynebacterium pseudotuberculosis I19, a strain isolated from a cow in Israel with bovine mastitis.</title>
        <authorList>
            <consortium name="Consortium: Rede Paraense de Genomica e Proteomica (RPGP)"/>
            <person name="Silva A."/>
            <person name="Schneider M.P."/>
            <person name="Cerdeira L."/>
            <person name="Barbosa M.S."/>
            <person name="Ramos R.T."/>
            <person name="Carneiro A.R."/>
            <person name="Santos R."/>
            <person name="Lima M."/>
            <person name="D'Afonseca V."/>
            <person name="Almeida S.S."/>
            <person name="Santos A.R."/>
            <person name="Soares S.C."/>
            <person name="Pinto A.C."/>
            <person name="Ali A."/>
            <person name="Dorella F.A."/>
            <person name="Rocha F."/>
            <person name="de Abreu V.A."/>
            <person name="Trost E."/>
            <person name="Tauch A."/>
            <person name="Shpigel N."/>
            <person name="Miyoshi A."/>
            <person name="Azevedo V."/>
        </authorList>
    </citation>
    <scope>NUCLEOTIDE SEQUENCE [LARGE SCALE GENOMIC DNA]</scope>
    <source>
        <strain evidence="3 4">C231</strain>
    </source>
</reference>
<keyword evidence="1" id="KW-0812">Transmembrane</keyword>
<gene>
    <name evidence="3" type="ORF">CPC231_01750</name>
</gene>